<feature type="region of interest" description="Disordered" evidence="1">
    <location>
        <begin position="42"/>
        <end position="67"/>
    </location>
</feature>
<name>A0A918W5L7_9ACTN</name>
<keyword evidence="3" id="KW-0732">Signal</keyword>
<keyword evidence="2" id="KW-0812">Transmembrane</keyword>
<evidence type="ECO:0000256" key="2">
    <source>
        <dbReference type="SAM" id="Phobius"/>
    </source>
</evidence>
<feature type="compositionally biased region" description="Pro residues" evidence="1">
    <location>
        <begin position="221"/>
        <end position="231"/>
    </location>
</feature>
<feature type="region of interest" description="Disordered" evidence="1">
    <location>
        <begin position="211"/>
        <end position="232"/>
    </location>
</feature>
<evidence type="ECO:0000256" key="3">
    <source>
        <dbReference type="SAM" id="SignalP"/>
    </source>
</evidence>
<dbReference type="Proteomes" id="UP000644020">
    <property type="component" value="Unassembled WGS sequence"/>
</dbReference>
<feature type="transmembrane region" description="Helical" evidence="2">
    <location>
        <begin position="377"/>
        <end position="397"/>
    </location>
</feature>
<feature type="region of interest" description="Disordered" evidence="1">
    <location>
        <begin position="327"/>
        <end position="358"/>
    </location>
</feature>
<protein>
    <recommendedName>
        <fullName evidence="6">Gram-positive cocci surface proteins LPxTG domain-containing protein</fullName>
    </recommendedName>
</protein>
<dbReference type="EMBL" id="BMUL01000001">
    <property type="protein sequence ID" value="GHA67266.1"/>
    <property type="molecule type" value="Genomic_DNA"/>
</dbReference>
<feature type="region of interest" description="Disordered" evidence="1">
    <location>
        <begin position="278"/>
        <end position="298"/>
    </location>
</feature>
<gene>
    <name evidence="4" type="ORF">GCM10010305_06650</name>
</gene>
<dbReference type="RefSeq" id="WP_189974914.1">
    <property type="nucleotide sequence ID" value="NZ_BMUL01000001.1"/>
</dbReference>
<accession>A0A918W5L7</accession>
<proteinExistence type="predicted"/>
<evidence type="ECO:0000313" key="5">
    <source>
        <dbReference type="Proteomes" id="UP000644020"/>
    </source>
</evidence>
<sequence length="406" mass="40928">MRTALRTALATAFVAGVVLTTPVLTAGAAFAADGPAAAGSAEVRPTAEAAPGAGTAGEAAPGTAGDAAKGTLVRTETLLDGTIAKIYKVGPAHHRAELFSQGAPAGVLDAVTRPVAGNDNGTFFVLFEDGRTFNWDRNYLPGARPGTYRLADGTLLELARKDGRYGLQKIEDGKGRGFTYLNGLRQVWQYGKAVVVLEHDGGFAAYIEGSAKQAAPRPVEKPAPAPAPERTPGPVVTVGACTVRQVVPSGFPGWKVTLTNDLAKGPKAVLTDDKGEVRGSVDRAHPTGGQGGLTIKGADTAAPRFGQRTQGGDMPFSWTDFPKLPKGCAKDSAAPAPAPSATTGTGTGTQGGQTSVVPRGGVAAGAEFAPEGGSTTLVATGAGAAVLAAAGLGLVSLRRRTAAARG</sequence>
<keyword evidence="5" id="KW-1185">Reference proteome</keyword>
<feature type="compositionally biased region" description="Low complexity" evidence="1">
    <location>
        <begin position="332"/>
        <end position="344"/>
    </location>
</feature>
<evidence type="ECO:0000256" key="1">
    <source>
        <dbReference type="SAM" id="MobiDB-lite"/>
    </source>
</evidence>
<keyword evidence="2" id="KW-0472">Membrane</keyword>
<feature type="signal peptide" evidence="3">
    <location>
        <begin position="1"/>
        <end position="31"/>
    </location>
</feature>
<keyword evidence="2" id="KW-1133">Transmembrane helix</keyword>
<dbReference type="AlphaFoldDB" id="A0A918W5L7"/>
<reference evidence="4" key="1">
    <citation type="journal article" date="2014" name="Int. J. Syst. Evol. Microbiol.">
        <title>Complete genome sequence of Corynebacterium casei LMG S-19264T (=DSM 44701T), isolated from a smear-ripened cheese.</title>
        <authorList>
            <consortium name="US DOE Joint Genome Institute (JGI-PGF)"/>
            <person name="Walter F."/>
            <person name="Albersmeier A."/>
            <person name="Kalinowski J."/>
            <person name="Ruckert C."/>
        </authorList>
    </citation>
    <scope>NUCLEOTIDE SEQUENCE</scope>
    <source>
        <strain evidence="4">JCM 4518</strain>
    </source>
</reference>
<organism evidence="4 5">
    <name type="scientific">Streptomyces termitum</name>
    <dbReference type="NCBI Taxonomy" id="67368"/>
    <lineage>
        <taxon>Bacteria</taxon>
        <taxon>Bacillati</taxon>
        <taxon>Actinomycetota</taxon>
        <taxon>Actinomycetes</taxon>
        <taxon>Kitasatosporales</taxon>
        <taxon>Streptomycetaceae</taxon>
        <taxon>Streptomyces</taxon>
    </lineage>
</organism>
<feature type="chain" id="PRO_5037725318" description="Gram-positive cocci surface proteins LPxTG domain-containing protein" evidence="3">
    <location>
        <begin position="32"/>
        <end position="406"/>
    </location>
</feature>
<evidence type="ECO:0008006" key="6">
    <source>
        <dbReference type="Google" id="ProtNLM"/>
    </source>
</evidence>
<evidence type="ECO:0000313" key="4">
    <source>
        <dbReference type="EMBL" id="GHA67266.1"/>
    </source>
</evidence>
<reference evidence="4" key="2">
    <citation type="submission" date="2020-09" db="EMBL/GenBank/DDBJ databases">
        <authorList>
            <person name="Sun Q."/>
            <person name="Ohkuma M."/>
        </authorList>
    </citation>
    <scope>NUCLEOTIDE SEQUENCE</scope>
    <source>
        <strain evidence="4">JCM 4518</strain>
    </source>
</reference>
<comment type="caution">
    <text evidence="4">The sequence shown here is derived from an EMBL/GenBank/DDBJ whole genome shotgun (WGS) entry which is preliminary data.</text>
</comment>